<evidence type="ECO:0000313" key="1">
    <source>
        <dbReference type="EMBL" id="MDP8172447.1"/>
    </source>
</evidence>
<evidence type="ECO:0000313" key="2">
    <source>
        <dbReference type="Proteomes" id="UP001236239"/>
    </source>
</evidence>
<accession>A0AAJ6N907</accession>
<dbReference type="RefSeq" id="WP_306374653.1">
    <property type="nucleotide sequence ID" value="NZ_JASAYK010000007.1"/>
</dbReference>
<gene>
    <name evidence="1" type="ORF">QJU93_03630</name>
</gene>
<dbReference type="AlphaFoldDB" id="A0AAJ6N907"/>
<name>A0AAJ6N907_9PAST</name>
<sequence>MNIMNLEQQFKQNREQQHYSDHFCLRIHRSLSWLKKAENSEDLDTKFITLWIAFNSAYAREIEDFGIKDHISFNEFLLRICSCDNDNVIYNLVWKEFTQSIRLWLDNKFVFQPFWDFHNGKMTENEYIKEETKERERFFSALENQKTSVILDVMFSRLYTLRNQIIHGGATFNSSVNREQLKEGCTILSLLIPAMLDIMMKNHNEIDWGKPFYPVVK</sequence>
<dbReference type="Proteomes" id="UP001236239">
    <property type="component" value="Unassembled WGS sequence"/>
</dbReference>
<dbReference type="EMBL" id="JASAYQ010000004">
    <property type="protein sequence ID" value="MDP8172447.1"/>
    <property type="molecule type" value="Genomic_DNA"/>
</dbReference>
<protein>
    <submittedName>
        <fullName evidence="1">HEPN domain-containing protein</fullName>
    </submittedName>
</protein>
<organism evidence="1 2">
    <name type="scientific">Phocoenobacter skyensis</name>
    <dbReference type="NCBI Taxonomy" id="97481"/>
    <lineage>
        <taxon>Bacteria</taxon>
        <taxon>Pseudomonadati</taxon>
        <taxon>Pseudomonadota</taxon>
        <taxon>Gammaproteobacteria</taxon>
        <taxon>Pasteurellales</taxon>
        <taxon>Pasteurellaceae</taxon>
        <taxon>Phocoenobacter</taxon>
    </lineage>
</organism>
<reference evidence="1" key="1">
    <citation type="journal article" date="2023" name="Front. Microbiol.">
        <title>Phylogeography and host specificity of Pasteurellaceae pathogenic to sea-farmed fish in the north-east Atlantic.</title>
        <authorList>
            <person name="Gulla S."/>
            <person name="Colquhoun D.J."/>
            <person name="Olsen A.B."/>
            <person name="Spilsberg B."/>
            <person name="Lagesen K."/>
            <person name="Aakesson C.P."/>
            <person name="Strom S."/>
            <person name="Manji F."/>
            <person name="Birkbeck T.H."/>
            <person name="Nilsen H.K."/>
        </authorList>
    </citation>
    <scope>NUCLEOTIDE SEQUENCE</scope>
    <source>
        <strain evidence="1">TW16_20</strain>
    </source>
</reference>
<comment type="caution">
    <text evidence="1">The sequence shown here is derived from an EMBL/GenBank/DDBJ whole genome shotgun (WGS) entry which is preliminary data.</text>
</comment>
<proteinExistence type="predicted"/>